<dbReference type="PROSITE" id="PS00028">
    <property type="entry name" value="ZINC_FINGER_C2H2_1"/>
    <property type="match status" value="1"/>
</dbReference>
<dbReference type="InterPro" id="IPR013087">
    <property type="entry name" value="Znf_C2H2_type"/>
</dbReference>
<dbReference type="Gene3D" id="3.30.160.60">
    <property type="entry name" value="Classic Zinc Finger"/>
    <property type="match status" value="1"/>
</dbReference>
<dbReference type="GO" id="GO:0008270">
    <property type="term" value="F:zinc ion binding"/>
    <property type="evidence" value="ECO:0007669"/>
    <property type="project" value="UniProtKB-KW"/>
</dbReference>
<proteinExistence type="predicted"/>
<accession>A0A6A6QBP4</accession>
<reference evidence="4" key="1">
    <citation type="journal article" date="2020" name="Stud. Mycol.">
        <title>101 Dothideomycetes genomes: a test case for predicting lifestyles and emergence of pathogens.</title>
        <authorList>
            <person name="Haridas S."/>
            <person name="Albert R."/>
            <person name="Binder M."/>
            <person name="Bloem J."/>
            <person name="Labutti K."/>
            <person name="Salamov A."/>
            <person name="Andreopoulos B."/>
            <person name="Baker S."/>
            <person name="Barry K."/>
            <person name="Bills G."/>
            <person name="Bluhm B."/>
            <person name="Cannon C."/>
            <person name="Castanera R."/>
            <person name="Culley D."/>
            <person name="Daum C."/>
            <person name="Ezra D."/>
            <person name="Gonzalez J."/>
            <person name="Henrissat B."/>
            <person name="Kuo A."/>
            <person name="Liang C."/>
            <person name="Lipzen A."/>
            <person name="Lutzoni F."/>
            <person name="Magnuson J."/>
            <person name="Mondo S."/>
            <person name="Nolan M."/>
            <person name="Ohm R."/>
            <person name="Pangilinan J."/>
            <person name="Park H.-J."/>
            <person name="Ramirez L."/>
            <person name="Alfaro M."/>
            <person name="Sun H."/>
            <person name="Tritt A."/>
            <person name="Yoshinaga Y."/>
            <person name="Zwiers L.-H."/>
            <person name="Turgeon B."/>
            <person name="Goodwin S."/>
            <person name="Spatafora J."/>
            <person name="Crous P."/>
            <person name="Grigoriev I."/>
        </authorList>
    </citation>
    <scope>NUCLEOTIDE SEQUENCE</scope>
    <source>
        <strain evidence="4">CBS 269.34</strain>
    </source>
</reference>
<gene>
    <name evidence="4" type="ORF">BU16DRAFT_622487</name>
</gene>
<keyword evidence="1" id="KW-0862">Zinc</keyword>
<feature type="domain" description="C2H2-type" evidence="3">
    <location>
        <begin position="32"/>
        <end position="62"/>
    </location>
</feature>
<dbReference type="Proteomes" id="UP000799750">
    <property type="component" value="Unassembled WGS sequence"/>
</dbReference>
<keyword evidence="5" id="KW-1185">Reference proteome</keyword>
<protein>
    <recommendedName>
        <fullName evidence="3">C2H2-type domain-containing protein</fullName>
    </recommendedName>
</protein>
<feature type="region of interest" description="Disordered" evidence="2">
    <location>
        <begin position="1"/>
        <end position="22"/>
    </location>
</feature>
<evidence type="ECO:0000313" key="4">
    <source>
        <dbReference type="EMBL" id="KAF2489888.1"/>
    </source>
</evidence>
<dbReference type="SMART" id="SM00355">
    <property type="entry name" value="ZnF_C2H2"/>
    <property type="match status" value="2"/>
</dbReference>
<dbReference type="OrthoDB" id="2687452at2759"/>
<name>A0A6A6QBP4_9PEZI</name>
<organism evidence="4 5">
    <name type="scientific">Lophium mytilinum</name>
    <dbReference type="NCBI Taxonomy" id="390894"/>
    <lineage>
        <taxon>Eukaryota</taxon>
        <taxon>Fungi</taxon>
        <taxon>Dikarya</taxon>
        <taxon>Ascomycota</taxon>
        <taxon>Pezizomycotina</taxon>
        <taxon>Dothideomycetes</taxon>
        <taxon>Pleosporomycetidae</taxon>
        <taxon>Mytilinidiales</taxon>
        <taxon>Mytilinidiaceae</taxon>
        <taxon>Lophium</taxon>
    </lineage>
</organism>
<evidence type="ECO:0000313" key="5">
    <source>
        <dbReference type="Proteomes" id="UP000799750"/>
    </source>
</evidence>
<keyword evidence="1" id="KW-0863">Zinc-finger</keyword>
<dbReference type="EMBL" id="MU004198">
    <property type="protein sequence ID" value="KAF2489888.1"/>
    <property type="molecule type" value="Genomic_DNA"/>
</dbReference>
<dbReference type="PROSITE" id="PS50157">
    <property type="entry name" value="ZINC_FINGER_C2H2_2"/>
    <property type="match status" value="1"/>
</dbReference>
<evidence type="ECO:0000256" key="2">
    <source>
        <dbReference type="SAM" id="MobiDB-lite"/>
    </source>
</evidence>
<dbReference type="AlphaFoldDB" id="A0A6A6QBP4"/>
<sequence>MNPRTKTSHSRTRTKALRQSKPRHHQSYIVRWSCEFPDCASTFSRVYDLIRHEKTIHGPKQRCIYPCCKYATARADKMDEHTHKIHLRGQETPLSSVSPIGDMTDTQRNSYTARPSPQQSISEALTPLYPSLSFLDSVTAVPPNIQYQEPFIYGTGARESTYSNSNMITELEPFGNLDLQSLRDYSFIESTSEQWGQKPVIYECWKCGEEANACTSTFYTFAT</sequence>
<evidence type="ECO:0000259" key="3">
    <source>
        <dbReference type="PROSITE" id="PS50157"/>
    </source>
</evidence>
<keyword evidence="1" id="KW-0479">Metal-binding</keyword>
<evidence type="ECO:0000256" key="1">
    <source>
        <dbReference type="PROSITE-ProRule" id="PRU00042"/>
    </source>
</evidence>